<accession>A0ABQ5MSF7</accession>
<organism evidence="2 3">
    <name type="scientific">Arthrobacter mangrovi</name>
    <dbReference type="NCBI Taxonomy" id="2966350"/>
    <lineage>
        <taxon>Bacteria</taxon>
        <taxon>Bacillati</taxon>
        <taxon>Actinomycetota</taxon>
        <taxon>Actinomycetes</taxon>
        <taxon>Micrococcales</taxon>
        <taxon>Micrococcaceae</taxon>
        <taxon>Arthrobacter</taxon>
    </lineage>
</organism>
<dbReference type="EMBL" id="BRVS01000005">
    <property type="protein sequence ID" value="GLB66883.1"/>
    <property type="molecule type" value="Genomic_DNA"/>
</dbReference>
<evidence type="ECO:0000313" key="2">
    <source>
        <dbReference type="EMBL" id="GLB66883.1"/>
    </source>
</evidence>
<dbReference type="Proteomes" id="UP001209654">
    <property type="component" value="Unassembled WGS sequence"/>
</dbReference>
<keyword evidence="1" id="KW-0812">Transmembrane</keyword>
<name>A0ABQ5MSF7_9MICC</name>
<evidence type="ECO:0008006" key="4">
    <source>
        <dbReference type="Google" id="ProtNLM"/>
    </source>
</evidence>
<keyword evidence="1" id="KW-0472">Membrane</keyword>
<sequence length="163" mass="16550">MRHYLADRTGLTAVVRACRTAAGRTAAKARDESGSAVVEFVFLGTLLLVPVVYFVIAVGQVQGGSFAVVSAADHAAKVFAATEEPGAAHSQAAEAALVSVQDFGFDAGDLTVSIGCGSGACLEPGSTVTVEVALDVPLPLMSGLGMSFARVNSSATQIVEQYG</sequence>
<protein>
    <recommendedName>
        <fullName evidence="4">Pilus assembly protein TadE</fullName>
    </recommendedName>
</protein>
<proteinExistence type="predicted"/>
<feature type="transmembrane region" description="Helical" evidence="1">
    <location>
        <begin position="36"/>
        <end position="56"/>
    </location>
</feature>
<keyword evidence="1" id="KW-1133">Transmembrane helix</keyword>
<dbReference type="RefSeq" id="WP_264795028.1">
    <property type="nucleotide sequence ID" value="NZ_BRVS01000005.1"/>
</dbReference>
<reference evidence="2 3" key="1">
    <citation type="journal article" date="2023" name="Int. J. Syst. Evol. Microbiol.">
        <title>Arthrobacter mangrovi sp. nov., an actinobacterium isolated from the rhizosphere of a mangrove.</title>
        <authorList>
            <person name="Hamada M."/>
            <person name="Saitou S."/>
            <person name="Enomoto N."/>
            <person name="Nanri K."/>
            <person name="Hidaka K."/>
            <person name="Miura T."/>
            <person name="Tamura T."/>
        </authorList>
    </citation>
    <scope>NUCLEOTIDE SEQUENCE [LARGE SCALE GENOMIC DNA]</scope>
    <source>
        <strain evidence="2 3">NBRC 112813</strain>
    </source>
</reference>
<gene>
    <name evidence="2" type="ORF">AHIS1636_13220</name>
</gene>
<evidence type="ECO:0000256" key="1">
    <source>
        <dbReference type="SAM" id="Phobius"/>
    </source>
</evidence>
<evidence type="ECO:0000313" key="3">
    <source>
        <dbReference type="Proteomes" id="UP001209654"/>
    </source>
</evidence>
<keyword evidence="3" id="KW-1185">Reference proteome</keyword>
<comment type="caution">
    <text evidence="2">The sequence shown here is derived from an EMBL/GenBank/DDBJ whole genome shotgun (WGS) entry which is preliminary data.</text>
</comment>